<dbReference type="InterPro" id="IPR000571">
    <property type="entry name" value="Znf_CCCH"/>
</dbReference>
<dbReference type="InterPro" id="IPR036855">
    <property type="entry name" value="Znf_CCCH_sf"/>
</dbReference>
<sequence length="1857" mass="208895">MSRYHSAYPTPPTTPSESSLKPCFFYLRNNTCKFGARCKFSHSASSTQPTRQPNGRHAGAPSGLPGNRHDRPSEGKLWKWKRILKSGQDTARPSQAIVSQFLNLAVELMDGDVGGAQETIRLLVTEAGLSFIKDVIDRHIPMDNIAITGNRLWEAEIKPLFQLVTHPRVVDSAVLEQEVAAIFNYLVGVGGARMNKLFHYVISLFKQWPVASTQESLIEAVELSLAVLAKMLDCNTTNIVNEAFSAFANSLASPLEKPEEPEEMIHRLQAKKHLHYIRQRLQIGDQLPDLETRPQASVTRETFMLIRDLPGRLSRGGPRHNNDHANIAHIKILPTYEEIMSPREEYLPTNDSTQWHIPGIRGRLDREFRLIREDTVGQLRDAVRDAFGHIRATGGIDRQTNSTNLRTYTYGSATLVDIQFDTNTGLDLVVRCEQPPAVRQLTARQRRDWWEKSKRLQAGALVCVLDGTDSVMFCTVSDSTMRNKDDKKDRFKKPADENLEPPELREPLTLSDHESYLHVNLQLIDANRDDVTQALDWYKSMGPSRHRYLVEFPGILLASFKHTLDALKQMSQRPKMPFVDLLAPTNVTGTEVDLQPPLYARTGGFAFDISCITNDKAELLVLPQRPLNARLIESRTTLDRTQSSALLNTLSRELSLIQGPPGTGKSYSGEKIVKVLLANKEMTRIGPILCVCYTNHALDQLLEHLLDDGTDRIIRIGSQSKSERLQSLNLRVVAQNSDRTRSEKGSLWDIQQQLNELKESMQDSLHRLSTSDSPQAIKAFLAQECPSHHDALFGVEEDGWQTVGNTADKALRRWLRGGSRNNIRCRSLGILRLTRLSAMNHAERQILYRDWLDSIVAPIVRTITGLQDEYAELMERRGRVRSDVDLRCLNQANVIGVTTTGLAKNLELLRKLRCKVMLCEEAGEVLEAHILTALLPSIEHAILIGDHLQLRPQIQNYELQSTNPRGRQYSLDTSLFERLVEPPHLTDLRLPFSTLETQRRMHPSISELIRSTLYPSLQDGENVLGYPKVVGMKDRLFWLHHEHLEAGAASHDPLSTSHSNDFEVEMTVSLISHLVKQGAYAQDDIAVITPYLGQLHKLRRRMQSMFEICLNDRDLAELEDFEDKGGEAPTTATWKPSGKTTLLKSVRVATVDNFQGEEAKVIIISLVRSNLQKRCGFLSTSNRINVLLSRAKHGMYIIGNSSTYYNVPMWEQVIDMLTASGRLGTSLELQCSRHPDTPIRVSEPDHFLQFSPESGCNLPCDKRLHCGHSCTGRCHSDVLHNVVECLEPCPRPRRGCDHACPRRCGQPCPAKCPVELKHINLVLPCGHRLSSAKCWENQDPSAVRCRVLVRRTVPGCSHKVDVECHEDVTTARYQCTAMCGHDRPSLCGEACPDKAFCQQCASDAVRSMCVDFLEMKEYHEINLDEEPCIFPDCGHFLTVSSMDGQMGMGAYYDMDEGGHPTRLCKNSEPFSLDKSGIPVCATCRGSLRNIARYGRIVRRAILDEATKKFLAWSHEQYLSLANRLVKEEEKLAEATPGQAVQGDAASSALQAGQLASSASRLEQLRELQRLVGKGRYNSIINLWRQIGTHAKKVRREEQPFQRVADLVQFANRENKESRGEFRYDESVIQVKGSLLADALLLKCEIAILFDFHRWMTQGGLAQAETEVKLDLSVHWSDSAKLIEQSRLLMYVREEVQGHIFAAQLCGLCLSFGERASMWSAKKGVTKEQTPDNLKEEAMSHIQQARAVMSQYPSTASFQGEVDNVEVLINDGMYHPVTPEEMRAVYNAMMREFSGTGHWYVCENNHPFTIGECGMPMQEARCPECGARIGGRNHQTVQGVRHATEIENIARGMNGLGL</sequence>
<dbReference type="GO" id="GO:0031048">
    <property type="term" value="P:regulatory ncRNA-mediated heterochromatin formation"/>
    <property type="evidence" value="ECO:0007669"/>
    <property type="project" value="TreeGrafter"/>
</dbReference>
<evidence type="ECO:0000256" key="4">
    <source>
        <dbReference type="ARBA" id="ARBA00022771"/>
    </source>
</evidence>
<keyword evidence="5" id="KW-0547">Nucleotide-binding</keyword>
<dbReference type="PROSITE" id="PS51981">
    <property type="entry name" value="ZF_RZ"/>
    <property type="match status" value="1"/>
</dbReference>
<dbReference type="GO" id="GO:0031380">
    <property type="term" value="C:nuclear RNA-directed RNA polymerase complex"/>
    <property type="evidence" value="ECO:0007669"/>
    <property type="project" value="TreeGrafter"/>
</dbReference>
<evidence type="ECO:0000256" key="9">
    <source>
        <dbReference type="SAM" id="MobiDB-lite"/>
    </source>
</evidence>
<name>A0A2T4BCW9_9HYPO</name>
<dbReference type="Gene3D" id="3.40.50.300">
    <property type="entry name" value="P-loop containing nucleotide triphosphate hydrolases"/>
    <property type="match status" value="2"/>
</dbReference>
<feature type="domain" description="C3H1-type" evidence="10">
    <location>
        <begin position="17"/>
        <end position="45"/>
    </location>
</feature>
<dbReference type="RefSeq" id="XP_024750500.1">
    <property type="nucleotide sequence ID" value="XM_024894170.1"/>
</dbReference>
<dbReference type="SUPFAM" id="SSF90229">
    <property type="entry name" value="CCCH zinc finger"/>
    <property type="match status" value="1"/>
</dbReference>
<evidence type="ECO:0000256" key="2">
    <source>
        <dbReference type="ARBA" id="ARBA00022490"/>
    </source>
</evidence>
<dbReference type="PANTHER" id="PTHR10887:SF445">
    <property type="entry name" value="NFX1-TYPE ZINC FINGER-CONTAINING PROTEIN 1"/>
    <property type="match status" value="1"/>
</dbReference>
<evidence type="ECO:0000256" key="7">
    <source>
        <dbReference type="ARBA" id="ARBA00022859"/>
    </source>
</evidence>
<gene>
    <name evidence="12" type="ORF">BBK36DRAFT_1159116</name>
</gene>
<reference evidence="13" key="1">
    <citation type="submission" date="2016-07" db="EMBL/GenBank/DDBJ databases">
        <title>Multiple horizontal gene transfer events from other fungi enriched the ability of initially mycotrophic Trichoderma (Ascomycota) to feed on dead plant biomass.</title>
        <authorList>
            <consortium name="DOE Joint Genome Institute"/>
            <person name="Atanasova L."/>
            <person name="Chenthamara K."/>
            <person name="Zhang J."/>
            <person name="Grujic M."/>
            <person name="Henrissat B."/>
            <person name="Kuo A."/>
            <person name="Aerts A."/>
            <person name="Salamov A."/>
            <person name="Lipzen A."/>
            <person name="Labutti K."/>
            <person name="Barry K."/>
            <person name="Miao Y."/>
            <person name="Rahimi M.J."/>
            <person name="Shen Q."/>
            <person name="Grigoriev I.V."/>
            <person name="Kubicek C.P."/>
            <person name="Druzhinina I.S."/>
        </authorList>
    </citation>
    <scope>NUCLEOTIDE SEQUENCE [LARGE SCALE GENOMIC DNA]</scope>
    <source>
        <strain evidence="13">TUCIM 6016</strain>
    </source>
</reference>
<dbReference type="SUPFAM" id="SSF52540">
    <property type="entry name" value="P-loop containing nucleoside triphosphate hydrolases"/>
    <property type="match status" value="1"/>
</dbReference>
<protein>
    <submittedName>
        <fullName evidence="12">P-loop containing nucleoside triphosphate hydrolase protein</fullName>
    </submittedName>
</protein>
<dbReference type="Pfam" id="PF13087">
    <property type="entry name" value="AAA_12"/>
    <property type="match status" value="1"/>
</dbReference>
<evidence type="ECO:0000259" key="10">
    <source>
        <dbReference type="PROSITE" id="PS50103"/>
    </source>
</evidence>
<dbReference type="InterPro" id="IPR041679">
    <property type="entry name" value="DNA2/NAM7-like_C"/>
</dbReference>
<dbReference type="InterPro" id="IPR046439">
    <property type="entry name" value="ZF_RZ_dom"/>
</dbReference>
<dbReference type="CDD" id="cd17936">
    <property type="entry name" value="EEXXEc_NFX1"/>
    <property type="match status" value="1"/>
</dbReference>
<dbReference type="OrthoDB" id="2423195at2759"/>
<evidence type="ECO:0000256" key="1">
    <source>
        <dbReference type="ARBA" id="ARBA00004496"/>
    </source>
</evidence>
<dbReference type="CDD" id="cd06008">
    <property type="entry name" value="NF-X1-zinc-finger"/>
    <property type="match status" value="1"/>
</dbReference>
<keyword evidence="4 8" id="KW-0863">Zinc-finger</keyword>
<evidence type="ECO:0000313" key="13">
    <source>
        <dbReference type="Proteomes" id="UP000241546"/>
    </source>
</evidence>
<dbReference type="CDD" id="cd18808">
    <property type="entry name" value="SF1_C_Upf1"/>
    <property type="match status" value="1"/>
</dbReference>
<dbReference type="Gene3D" id="2.30.30.1190">
    <property type="match status" value="1"/>
</dbReference>
<evidence type="ECO:0000256" key="6">
    <source>
        <dbReference type="ARBA" id="ARBA00022833"/>
    </source>
</evidence>
<keyword evidence="3 8" id="KW-0479">Metal-binding</keyword>
<dbReference type="GO" id="GO:0002376">
    <property type="term" value="P:immune system process"/>
    <property type="evidence" value="ECO:0007669"/>
    <property type="project" value="UniProtKB-KW"/>
</dbReference>
<keyword evidence="5" id="KW-0067">ATP-binding</keyword>
<keyword evidence="12" id="KW-0378">Hydrolase</keyword>
<keyword evidence="5" id="KW-0347">Helicase</keyword>
<dbReference type="Pfam" id="PF20173">
    <property type="entry name" value="ZnF_RZ-type"/>
    <property type="match status" value="1"/>
</dbReference>
<dbReference type="FunFam" id="3.40.50.300:FF:001660">
    <property type="entry name" value="NF-X1 finger and helicase protein, putative"/>
    <property type="match status" value="1"/>
</dbReference>
<evidence type="ECO:0000256" key="3">
    <source>
        <dbReference type="ARBA" id="ARBA00022723"/>
    </source>
</evidence>
<proteinExistence type="predicted"/>
<feature type="zinc finger region" description="C3H1-type" evidence="8">
    <location>
        <begin position="17"/>
        <end position="45"/>
    </location>
</feature>
<feature type="domain" description="RZ-type" evidence="11">
    <location>
        <begin position="1776"/>
        <end position="1851"/>
    </location>
</feature>
<dbReference type="GO" id="GO:0005737">
    <property type="term" value="C:cytoplasm"/>
    <property type="evidence" value="ECO:0007669"/>
    <property type="project" value="UniProtKB-SubCell"/>
</dbReference>
<dbReference type="InterPro" id="IPR027417">
    <property type="entry name" value="P-loop_NTPase"/>
</dbReference>
<accession>A0A2T4BCW9</accession>
<dbReference type="GO" id="GO:0016787">
    <property type="term" value="F:hydrolase activity"/>
    <property type="evidence" value="ECO:0007669"/>
    <property type="project" value="UniProtKB-KW"/>
</dbReference>
<feature type="region of interest" description="Disordered" evidence="9">
    <location>
        <begin position="481"/>
        <end position="503"/>
    </location>
</feature>
<dbReference type="GO" id="GO:0008270">
    <property type="term" value="F:zinc ion binding"/>
    <property type="evidence" value="ECO:0007669"/>
    <property type="project" value="UniProtKB-KW"/>
</dbReference>
<dbReference type="EMBL" id="KZ680212">
    <property type="protein sequence ID" value="PTB67180.1"/>
    <property type="molecule type" value="Genomic_DNA"/>
</dbReference>
<feature type="compositionally biased region" description="Polar residues" evidence="9">
    <location>
        <begin position="43"/>
        <end position="53"/>
    </location>
</feature>
<keyword evidence="2" id="KW-0963">Cytoplasm</keyword>
<keyword evidence="6 8" id="KW-0862">Zinc</keyword>
<dbReference type="GeneID" id="36602288"/>
<evidence type="ECO:0000256" key="8">
    <source>
        <dbReference type="PROSITE-ProRule" id="PRU00723"/>
    </source>
</evidence>
<keyword evidence="7" id="KW-0391">Immunity</keyword>
<dbReference type="Pfam" id="PF00642">
    <property type="entry name" value="zf-CCCH"/>
    <property type="match status" value="1"/>
</dbReference>
<organism evidence="12 13">
    <name type="scientific">Trichoderma citrinoviride</name>
    <dbReference type="NCBI Taxonomy" id="58853"/>
    <lineage>
        <taxon>Eukaryota</taxon>
        <taxon>Fungi</taxon>
        <taxon>Dikarya</taxon>
        <taxon>Ascomycota</taxon>
        <taxon>Pezizomycotina</taxon>
        <taxon>Sordariomycetes</taxon>
        <taxon>Hypocreomycetidae</taxon>
        <taxon>Hypocreales</taxon>
        <taxon>Hypocreaceae</taxon>
        <taxon>Trichoderma</taxon>
    </lineage>
</organism>
<dbReference type="GO" id="GO:0004386">
    <property type="term" value="F:helicase activity"/>
    <property type="evidence" value="ECO:0007669"/>
    <property type="project" value="InterPro"/>
</dbReference>
<evidence type="ECO:0000256" key="5">
    <source>
        <dbReference type="ARBA" id="ARBA00022806"/>
    </source>
</evidence>
<dbReference type="Proteomes" id="UP000241546">
    <property type="component" value="Unassembled WGS sequence"/>
</dbReference>
<dbReference type="InterPro" id="IPR045055">
    <property type="entry name" value="DNA2/NAM7-like"/>
</dbReference>
<evidence type="ECO:0000313" key="12">
    <source>
        <dbReference type="EMBL" id="PTB67180.1"/>
    </source>
</evidence>
<feature type="region of interest" description="Disordered" evidence="9">
    <location>
        <begin position="43"/>
        <end position="73"/>
    </location>
</feature>
<dbReference type="PROSITE" id="PS50103">
    <property type="entry name" value="ZF_C3H1"/>
    <property type="match status" value="1"/>
</dbReference>
<dbReference type="Pfam" id="PF13086">
    <property type="entry name" value="AAA_11"/>
    <property type="match status" value="1"/>
</dbReference>
<evidence type="ECO:0000259" key="11">
    <source>
        <dbReference type="PROSITE" id="PS51981"/>
    </source>
</evidence>
<keyword evidence="13" id="KW-1185">Reference proteome</keyword>
<dbReference type="InterPro" id="IPR047187">
    <property type="entry name" value="SF1_C_Upf1"/>
</dbReference>
<dbReference type="SMART" id="SM00356">
    <property type="entry name" value="ZnF_C3H1"/>
    <property type="match status" value="1"/>
</dbReference>
<dbReference type="PANTHER" id="PTHR10887">
    <property type="entry name" value="DNA2/NAM7 HELICASE FAMILY"/>
    <property type="match status" value="1"/>
</dbReference>
<dbReference type="InterPro" id="IPR041677">
    <property type="entry name" value="DNA2/NAM7_AAA_11"/>
</dbReference>
<comment type="subcellular location">
    <subcellularLocation>
        <location evidence="1">Cytoplasm</location>
    </subcellularLocation>
</comment>